<keyword evidence="7" id="KW-1185">Reference proteome</keyword>
<dbReference type="InterPro" id="IPR039425">
    <property type="entry name" value="RNA_pol_sigma-70-like"/>
</dbReference>
<dbReference type="SUPFAM" id="SSF88946">
    <property type="entry name" value="Sigma2 domain of RNA polymerase sigma factors"/>
    <property type="match status" value="1"/>
</dbReference>
<accession>A0A5C6BAL3</accession>
<dbReference type="EMBL" id="SJPN01000001">
    <property type="protein sequence ID" value="TWU07544.1"/>
    <property type="molecule type" value="Genomic_DNA"/>
</dbReference>
<dbReference type="GO" id="GO:0006352">
    <property type="term" value="P:DNA-templated transcription initiation"/>
    <property type="evidence" value="ECO:0007669"/>
    <property type="project" value="InterPro"/>
</dbReference>
<evidence type="ECO:0000256" key="2">
    <source>
        <dbReference type="ARBA" id="ARBA00023015"/>
    </source>
</evidence>
<evidence type="ECO:0000313" key="6">
    <source>
        <dbReference type="EMBL" id="TWU07544.1"/>
    </source>
</evidence>
<dbReference type="InterPro" id="IPR036388">
    <property type="entry name" value="WH-like_DNA-bd_sf"/>
</dbReference>
<evidence type="ECO:0000256" key="4">
    <source>
        <dbReference type="ARBA" id="ARBA00023163"/>
    </source>
</evidence>
<dbReference type="PANTHER" id="PTHR43133">
    <property type="entry name" value="RNA POLYMERASE ECF-TYPE SIGMA FACTO"/>
    <property type="match status" value="1"/>
</dbReference>
<comment type="similarity">
    <text evidence="1">Belongs to the sigma-70 factor family. ECF subfamily.</text>
</comment>
<dbReference type="CDD" id="cd06171">
    <property type="entry name" value="Sigma70_r4"/>
    <property type="match status" value="1"/>
</dbReference>
<organism evidence="6 7">
    <name type="scientific">Stieleria varia</name>
    <dbReference type="NCBI Taxonomy" id="2528005"/>
    <lineage>
        <taxon>Bacteria</taxon>
        <taxon>Pseudomonadati</taxon>
        <taxon>Planctomycetota</taxon>
        <taxon>Planctomycetia</taxon>
        <taxon>Pirellulales</taxon>
        <taxon>Pirellulaceae</taxon>
        <taxon>Stieleria</taxon>
    </lineage>
</organism>
<dbReference type="Pfam" id="PF08281">
    <property type="entry name" value="Sigma70_r4_2"/>
    <property type="match status" value="1"/>
</dbReference>
<keyword evidence="4" id="KW-0804">Transcription</keyword>
<dbReference type="PANTHER" id="PTHR43133:SF51">
    <property type="entry name" value="RNA POLYMERASE SIGMA FACTOR"/>
    <property type="match status" value="1"/>
</dbReference>
<reference evidence="6 7" key="1">
    <citation type="submission" date="2019-02" db="EMBL/GenBank/DDBJ databases">
        <title>Deep-cultivation of Planctomycetes and their phenomic and genomic characterization uncovers novel biology.</title>
        <authorList>
            <person name="Wiegand S."/>
            <person name="Jogler M."/>
            <person name="Boedeker C."/>
            <person name="Pinto D."/>
            <person name="Vollmers J."/>
            <person name="Rivas-Marin E."/>
            <person name="Kohn T."/>
            <person name="Peeters S.H."/>
            <person name="Heuer A."/>
            <person name="Rast P."/>
            <person name="Oberbeckmann S."/>
            <person name="Bunk B."/>
            <person name="Jeske O."/>
            <person name="Meyerdierks A."/>
            <person name="Storesund J.E."/>
            <person name="Kallscheuer N."/>
            <person name="Luecker S."/>
            <person name="Lage O.M."/>
            <person name="Pohl T."/>
            <person name="Merkel B.J."/>
            <person name="Hornburger P."/>
            <person name="Mueller R.-W."/>
            <person name="Bruemmer F."/>
            <person name="Labrenz M."/>
            <person name="Spormann A.M."/>
            <person name="Op Den Camp H."/>
            <person name="Overmann J."/>
            <person name="Amann R."/>
            <person name="Jetten M.S.M."/>
            <person name="Mascher T."/>
            <person name="Medema M.H."/>
            <person name="Devos D.P."/>
            <person name="Kaster A.-K."/>
            <person name="Ovreas L."/>
            <person name="Rohde M."/>
            <person name="Galperin M.Y."/>
            <person name="Jogler C."/>
        </authorList>
    </citation>
    <scope>NUCLEOTIDE SEQUENCE [LARGE SCALE GENOMIC DNA]</scope>
    <source>
        <strain evidence="6 7">Pla52n</strain>
    </source>
</reference>
<dbReference type="GO" id="GO:0003677">
    <property type="term" value="F:DNA binding"/>
    <property type="evidence" value="ECO:0007669"/>
    <property type="project" value="InterPro"/>
</dbReference>
<evidence type="ECO:0000256" key="1">
    <source>
        <dbReference type="ARBA" id="ARBA00010641"/>
    </source>
</evidence>
<keyword evidence="3" id="KW-0731">Sigma factor</keyword>
<dbReference type="RefSeq" id="WP_197454154.1">
    <property type="nucleotide sequence ID" value="NZ_CP151726.1"/>
</dbReference>
<dbReference type="Gene3D" id="1.10.1740.10">
    <property type="match status" value="1"/>
</dbReference>
<protein>
    <submittedName>
        <fullName evidence="6">RNA polymerase sigma factor</fullName>
    </submittedName>
</protein>
<evidence type="ECO:0000256" key="3">
    <source>
        <dbReference type="ARBA" id="ARBA00023082"/>
    </source>
</evidence>
<dbReference type="InterPro" id="IPR013325">
    <property type="entry name" value="RNA_pol_sigma_r2"/>
</dbReference>
<comment type="caution">
    <text evidence="6">The sequence shown here is derived from an EMBL/GenBank/DDBJ whole genome shotgun (WGS) entry which is preliminary data.</text>
</comment>
<evidence type="ECO:0000259" key="5">
    <source>
        <dbReference type="Pfam" id="PF08281"/>
    </source>
</evidence>
<dbReference type="SUPFAM" id="SSF88659">
    <property type="entry name" value="Sigma3 and sigma4 domains of RNA polymerase sigma factors"/>
    <property type="match status" value="1"/>
</dbReference>
<feature type="domain" description="RNA polymerase sigma factor 70 region 4 type 2" evidence="5">
    <location>
        <begin position="147"/>
        <end position="198"/>
    </location>
</feature>
<dbReference type="Gene3D" id="1.10.10.10">
    <property type="entry name" value="Winged helix-like DNA-binding domain superfamily/Winged helix DNA-binding domain"/>
    <property type="match status" value="1"/>
</dbReference>
<name>A0A5C6BAL3_9BACT</name>
<evidence type="ECO:0000313" key="7">
    <source>
        <dbReference type="Proteomes" id="UP000320176"/>
    </source>
</evidence>
<dbReference type="InterPro" id="IPR013324">
    <property type="entry name" value="RNA_pol_sigma_r3/r4-like"/>
</dbReference>
<dbReference type="NCBIfam" id="TIGR02937">
    <property type="entry name" value="sigma70-ECF"/>
    <property type="match status" value="1"/>
</dbReference>
<proteinExistence type="inferred from homology"/>
<dbReference type="AlphaFoldDB" id="A0A5C6BAL3"/>
<dbReference type="InterPro" id="IPR014284">
    <property type="entry name" value="RNA_pol_sigma-70_dom"/>
</dbReference>
<gene>
    <name evidence="6" type="ORF">Pla52n_01170</name>
</gene>
<dbReference type="GO" id="GO:0016987">
    <property type="term" value="F:sigma factor activity"/>
    <property type="evidence" value="ECO:0007669"/>
    <property type="project" value="UniProtKB-KW"/>
</dbReference>
<keyword evidence="2" id="KW-0805">Transcription regulation</keyword>
<sequence length="207" mass="22831">MPETDVTSTVATPPHAADRLLVEDLLRGDAGAWQTFVDRYGRLVRSRVADVAHSFGRAGDDSAIDDATAEVFAALLGNNAAVLRAFQGRSSLGTYVAVIATRSATRGFSRRRIAVGSPGQLLDLDLAVDQGVTDPSQRAIRREQNHRLHVLLERLPEKQREIVERFHLHAASYTEISQSLQIPIGSIGPTLRRAEAKLRQWMEEENL</sequence>
<dbReference type="InterPro" id="IPR013249">
    <property type="entry name" value="RNA_pol_sigma70_r4_t2"/>
</dbReference>
<dbReference type="Proteomes" id="UP000320176">
    <property type="component" value="Unassembled WGS sequence"/>
</dbReference>